<gene>
    <name evidence="3" type="ORF">MED92_07281</name>
</gene>
<proteinExistence type="predicted"/>
<dbReference type="InterPro" id="IPR041229">
    <property type="entry name" value="HEPN_Apea"/>
</dbReference>
<protein>
    <recommendedName>
        <fullName evidence="5">ApeA N-terminal domain-containing protein</fullName>
    </recommendedName>
</protein>
<dbReference type="Pfam" id="PF18862">
    <property type="entry name" value="ApeA_NTD1"/>
    <property type="match status" value="1"/>
</dbReference>
<dbReference type="InterPro" id="IPR041223">
    <property type="entry name" value="ApeA_NTD"/>
</dbReference>
<feature type="domain" description="Apea-like HEPN" evidence="1">
    <location>
        <begin position="311"/>
        <end position="443"/>
    </location>
</feature>
<accession>A0A7U8GU29</accession>
<organism evidence="3 4">
    <name type="scientific">Neptuniibacter caesariensis</name>
    <dbReference type="NCBI Taxonomy" id="207954"/>
    <lineage>
        <taxon>Bacteria</taxon>
        <taxon>Pseudomonadati</taxon>
        <taxon>Pseudomonadota</taxon>
        <taxon>Gammaproteobacteria</taxon>
        <taxon>Oceanospirillales</taxon>
        <taxon>Oceanospirillaceae</taxon>
        <taxon>Neptuniibacter</taxon>
    </lineage>
</organism>
<dbReference type="RefSeq" id="WP_007021920.1">
    <property type="nucleotide sequence ID" value="NZ_CH724126.1"/>
</dbReference>
<evidence type="ECO:0000313" key="3">
    <source>
        <dbReference type="EMBL" id="EAR62902.1"/>
    </source>
</evidence>
<reference evidence="3 4" key="1">
    <citation type="submission" date="2006-02" db="EMBL/GenBank/DDBJ databases">
        <authorList>
            <person name="Pinhassi J."/>
            <person name="Pedros-Alio C."/>
            <person name="Ferriera S."/>
            <person name="Johnson J."/>
            <person name="Kravitz S."/>
            <person name="Halpern A."/>
            <person name="Remington K."/>
            <person name="Beeson K."/>
            <person name="Tran B."/>
            <person name="Rogers Y.-H."/>
            <person name="Friedman R."/>
            <person name="Venter J.C."/>
        </authorList>
    </citation>
    <scope>NUCLEOTIDE SEQUENCE [LARGE SCALE GENOMIC DNA]</scope>
    <source>
        <strain evidence="3 4">MED92</strain>
    </source>
</reference>
<evidence type="ECO:0000313" key="4">
    <source>
        <dbReference type="Proteomes" id="UP000002171"/>
    </source>
</evidence>
<evidence type="ECO:0008006" key="5">
    <source>
        <dbReference type="Google" id="ProtNLM"/>
    </source>
</evidence>
<dbReference type="AlphaFoldDB" id="A0A7U8GU29"/>
<dbReference type="Proteomes" id="UP000002171">
    <property type="component" value="Unassembled WGS sequence"/>
</dbReference>
<sequence length="459" mass="52750">MRVKEKYQKTGFFWLPGKENKRIPGTLIINDGGVIDLEIVGLFDEGFKPLVRGDDIPKIIGQVEGDGYVTLERCFFKKKAYAFGGVARSLLRVRRAFVRASFEDVDEIYFDTVSFSVEGLDEWLGITGISVDFNENHTEATISYSPKDAITLSLNNGFLLSIVFAYNLPNLGSNTAAQITQKAYLRLSSEEPLELDEYLPIIHQITSLLCLAIDSAVSVQELKGTSPSILCNLQNETIPELLDIYYPSLPFEEREPSIDKFRMLFTYKDIEKNAQSIFNNWLMAYETIRPALSLYFSAVSGSHRYMDGRFLALAQGLETYHRRTNMDTLMEPDRFRSVLAYLLRLCPKEHRVWLISRLRYGNEISLGQRIKKIIEPYKEIIGNNKERTKLIRSIVDTRNYFTHFSEELESRASRGSELWSICQKMEAIFQLHLLEQLGFDNTQIKDLLSNNYKLEQKLG</sequence>
<feature type="domain" description="ApeA N-terminal" evidence="2">
    <location>
        <begin position="9"/>
        <end position="281"/>
    </location>
</feature>
<keyword evidence="4" id="KW-1185">Reference proteome</keyword>
<evidence type="ECO:0000259" key="1">
    <source>
        <dbReference type="Pfam" id="PF18739"/>
    </source>
</evidence>
<dbReference type="OrthoDB" id="6198809at2"/>
<evidence type="ECO:0000259" key="2">
    <source>
        <dbReference type="Pfam" id="PF18862"/>
    </source>
</evidence>
<comment type="caution">
    <text evidence="3">The sequence shown here is derived from an EMBL/GenBank/DDBJ whole genome shotgun (WGS) entry which is preliminary data.</text>
</comment>
<dbReference type="EMBL" id="AAOW01000001">
    <property type="protein sequence ID" value="EAR62902.1"/>
    <property type="molecule type" value="Genomic_DNA"/>
</dbReference>
<dbReference type="Pfam" id="PF18739">
    <property type="entry name" value="HEPN_Apea"/>
    <property type="match status" value="1"/>
</dbReference>
<name>A0A7U8GU29_NEPCE</name>